<name>A0ABU5N9V9_9MICO</name>
<evidence type="ECO:0000313" key="1">
    <source>
        <dbReference type="EMBL" id="MDZ8162875.1"/>
    </source>
</evidence>
<keyword evidence="1" id="KW-0808">Transferase</keyword>
<proteinExistence type="predicted"/>
<reference evidence="1 2" key="1">
    <citation type="submission" date="2023-10" db="EMBL/GenBank/DDBJ databases">
        <title>Microbacterium xanthum sp. nov., isolated from seaweed.</title>
        <authorList>
            <person name="Lee S.D."/>
        </authorList>
    </citation>
    <scope>NUCLEOTIDE SEQUENCE [LARGE SCALE GENOMIC DNA]</scope>
    <source>
        <strain evidence="1 2">KCTC 19124</strain>
    </source>
</reference>
<gene>
    <name evidence="1" type="ORF">R2Q92_13650</name>
</gene>
<organism evidence="1 2">
    <name type="scientific">Microbacterium aquimaris</name>
    <dbReference type="NCBI Taxonomy" id="459816"/>
    <lineage>
        <taxon>Bacteria</taxon>
        <taxon>Bacillati</taxon>
        <taxon>Actinomycetota</taxon>
        <taxon>Actinomycetes</taxon>
        <taxon>Micrococcales</taxon>
        <taxon>Microbacteriaceae</taxon>
        <taxon>Microbacterium</taxon>
    </lineage>
</organism>
<dbReference type="GO" id="GO:0008168">
    <property type="term" value="F:methyltransferase activity"/>
    <property type="evidence" value="ECO:0007669"/>
    <property type="project" value="UniProtKB-KW"/>
</dbReference>
<dbReference type="RefSeq" id="WP_194422769.1">
    <property type="nucleotide sequence ID" value="NZ_BAAAPT010000001.1"/>
</dbReference>
<dbReference type="EMBL" id="JAWJYN010000003">
    <property type="protein sequence ID" value="MDZ8162875.1"/>
    <property type="molecule type" value="Genomic_DNA"/>
</dbReference>
<keyword evidence="2" id="KW-1185">Reference proteome</keyword>
<dbReference type="Proteomes" id="UP001291912">
    <property type="component" value="Unassembled WGS sequence"/>
</dbReference>
<dbReference type="GO" id="GO:0032259">
    <property type="term" value="P:methylation"/>
    <property type="evidence" value="ECO:0007669"/>
    <property type="project" value="UniProtKB-KW"/>
</dbReference>
<sequence>MPSSVPGGSVISNNRSTARRLASLALGAAVVLGATGCSMISTQATTIQYSPGDGMMVPDTSGPLQVRNVLVVSDDGEQGNLVAAVVNGTGSAHTLRIDIGEAGSIGSATVRVPANSVVSLGSDETEPLLIEDLGGAMPGTDIPMSFQSGDGETAVVPIPVLDGAQDYLAPLVP</sequence>
<comment type="caution">
    <text evidence="1">The sequence shown here is derived from an EMBL/GenBank/DDBJ whole genome shotgun (WGS) entry which is preliminary data.</text>
</comment>
<protein>
    <submittedName>
        <fullName evidence="1">DNA modification methylase</fullName>
    </submittedName>
</protein>
<evidence type="ECO:0000313" key="2">
    <source>
        <dbReference type="Proteomes" id="UP001291912"/>
    </source>
</evidence>
<accession>A0ABU5N9V9</accession>
<keyword evidence="1" id="KW-0489">Methyltransferase</keyword>